<dbReference type="Gene3D" id="3.40.190.10">
    <property type="entry name" value="Periplasmic binding protein-like II"/>
    <property type="match status" value="1"/>
</dbReference>
<dbReference type="PANTHER" id="PTHR43649:SF12">
    <property type="entry name" value="DIACETYLCHITOBIOSE BINDING PROTEIN DASA"/>
    <property type="match status" value="1"/>
</dbReference>
<sequence>MRNKLSKMLAVPVVLGLIAGCSGGQPESVAPAAAKPSEPSKTTEPAKAAEPAKAGGKVTVQFWHSLGGKNGEYTDAMIKRFNESHKDIEVVGTFQGSYDETVTKLQQAIASKNAPDVSMLERAYVELFADADVLEDMTPMMKTSNISVDIFNPGLMGHSTFNKKLVSLPLNRSTPIMHINKTMLDEKGLAIPTNWDELKKVAEALVIKENNEYKRYGVTMPYDTWYPIAMISQAGGKFFSDDKKTIGFQDNGVGVKVFNYLKNLQSTGALYYPPAKDSGNITTQMFVDGKVGIMYGSTGSIGGLASSVKFNYVTAFLPQDKMYANPTGGANISMLSSSKNKAAAWEFIRWMETDSQGALPFILQSGYLPFTKTMVESKEIKELWAKEPNRKVAYDQLQYAVDTNKDVAWPEVMHEFFSAIEAVMYDSKNVQSTLDTFKKEAERILAK</sequence>
<gene>
    <name evidence="3" type="ORF">GC093_33205</name>
</gene>
<dbReference type="InterPro" id="IPR050490">
    <property type="entry name" value="Bact_solute-bd_prot1"/>
</dbReference>
<evidence type="ECO:0000313" key="3">
    <source>
        <dbReference type="EMBL" id="NOU98052.1"/>
    </source>
</evidence>
<feature type="chain" id="PRO_5039247074" evidence="2">
    <location>
        <begin position="25"/>
        <end position="447"/>
    </location>
</feature>
<dbReference type="Proteomes" id="UP000641588">
    <property type="component" value="Unassembled WGS sequence"/>
</dbReference>
<dbReference type="InterPro" id="IPR006059">
    <property type="entry name" value="SBP"/>
</dbReference>
<dbReference type="RefSeq" id="WP_171656305.1">
    <property type="nucleotide sequence ID" value="NZ_WHOD01000128.1"/>
</dbReference>
<keyword evidence="4" id="KW-1185">Reference proteome</keyword>
<accession>A0A972GWR7</accession>
<dbReference type="AlphaFoldDB" id="A0A972GWR7"/>
<dbReference type="PROSITE" id="PS51257">
    <property type="entry name" value="PROKAR_LIPOPROTEIN"/>
    <property type="match status" value="1"/>
</dbReference>
<proteinExistence type="predicted"/>
<protein>
    <submittedName>
        <fullName evidence="3">Extracellular solute-binding protein</fullName>
    </submittedName>
</protein>
<feature type="signal peptide" evidence="2">
    <location>
        <begin position="1"/>
        <end position="24"/>
    </location>
</feature>
<name>A0A972GWR7_9BACL</name>
<dbReference type="PANTHER" id="PTHR43649">
    <property type="entry name" value="ARABINOSE-BINDING PROTEIN-RELATED"/>
    <property type="match status" value="1"/>
</dbReference>
<evidence type="ECO:0000256" key="1">
    <source>
        <dbReference type="SAM" id="MobiDB-lite"/>
    </source>
</evidence>
<evidence type="ECO:0000313" key="4">
    <source>
        <dbReference type="Proteomes" id="UP000641588"/>
    </source>
</evidence>
<dbReference type="SUPFAM" id="SSF53850">
    <property type="entry name" value="Periplasmic binding protein-like II"/>
    <property type="match status" value="1"/>
</dbReference>
<organism evidence="3 4">
    <name type="scientific">Paenibacillus foliorum</name>
    <dbReference type="NCBI Taxonomy" id="2654974"/>
    <lineage>
        <taxon>Bacteria</taxon>
        <taxon>Bacillati</taxon>
        <taxon>Bacillota</taxon>
        <taxon>Bacilli</taxon>
        <taxon>Bacillales</taxon>
        <taxon>Paenibacillaceae</taxon>
        <taxon>Paenibacillus</taxon>
    </lineage>
</organism>
<evidence type="ECO:0000256" key="2">
    <source>
        <dbReference type="SAM" id="SignalP"/>
    </source>
</evidence>
<keyword evidence="2" id="KW-0732">Signal</keyword>
<comment type="caution">
    <text evidence="3">The sequence shown here is derived from an EMBL/GenBank/DDBJ whole genome shotgun (WGS) entry which is preliminary data.</text>
</comment>
<dbReference type="Pfam" id="PF13416">
    <property type="entry name" value="SBP_bac_8"/>
    <property type="match status" value="1"/>
</dbReference>
<dbReference type="EMBL" id="WHOD01000128">
    <property type="protein sequence ID" value="NOU98052.1"/>
    <property type="molecule type" value="Genomic_DNA"/>
</dbReference>
<reference evidence="3" key="1">
    <citation type="submission" date="2019-10" db="EMBL/GenBank/DDBJ databases">
        <title>Description of Paenibacillus glebae sp. nov.</title>
        <authorList>
            <person name="Carlier A."/>
            <person name="Qi S."/>
        </authorList>
    </citation>
    <scope>NUCLEOTIDE SEQUENCE</scope>
    <source>
        <strain evidence="3">LMG 31456</strain>
    </source>
</reference>
<feature type="region of interest" description="Disordered" evidence="1">
    <location>
        <begin position="26"/>
        <end position="52"/>
    </location>
</feature>
<dbReference type="CDD" id="cd14748">
    <property type="entry name" value="PBP2_UgpB"/>
    <property type="match status" value="1"/>
</dbReference>